<dbReference type="InterPro" id="IPR012373">
    <property type="entry name" value="Ferrdict_sens_TM"/>
</dbReference>
<name>A0A1U9KJA6_ACEAC</name>
<dbReference type="STRING" id="435.A0U92_14845"/>
<sequence length="318" mass="34671">MTESVDDRQDRIDGEAAAWVIRQGGAPLTIEEQCAFAAWRAVSSDHEEAFRRASSLWSDLDVGTRQKQVTRRRQIGTGVALGVACIAVLAMQGDGGWLNLDRWRADYTTATGEIRTVSLPDGSTAQLDSHTALAIHYGTAERRIVLIDGDAWFKVAPLGATEHRPFVVEASHGTSTALGTQYMVERDSAGVRTTVTEHRVRVVTRTPDGLTHSVVVAEGQSVRYSRDGALDTPQAAPVDAMTAWRSGQLVFDNEPLSEVIARLNRYQRGRIMLMGARLRDRRVSGVFSCSDIDGAVSSITRQFALRSVSVAGLATIIY</sequence>
<dbReference type="Gene3D" id="2.60.120.1440">
    <property type="match status" value="1"/>
</dbReference>
<gene>
    <name evidence="3" type="ORF">A0U92_14845</name>
</gene>
<dbReference type="Pfam" id="PF04773">
    <property type="entry name" value="FecR"/>
    <property type="match status" value="1"/>
</dbReference>
<dbReference type="KEGG" id="aace:A0U92_14845"/>
<dbReference type="Pfam" id="PF16220">
    <property type="entry name" value="DUF4880"/>
    <property type="match status" value="1"/>
</dbReference>
<dbReference type="PANTHER" id="PTHR30273">
    <property type="entry name" value="PERIPLASMIC SIGNAL SENSOR AND SIGMA FACTOR ACTIVATOR FECR-RELATED"/>
    <property type="match status" value="1"/>
</dbReference>
<feature type="domain" description="FecR protein" evidence="1">
    <location>
        <begin position="106"/>
        <end position="200"/>
    </location>
</feature>
<dbReference type="OrthoDB" id="7339213at2"/>
<dbReference type="PANTHER" id="PTHR30273:SF2">
    <property type="entry name" value="PROTEIN FECR"/>
    <property type="match status" value="1"/>
</dbReference>
<reference evidence="3 4" key="1">
    <citation type="submission" date="2016-03" db="EMBL/GenBank/DDBJ databases">
        <title>Acetic acid bacteria sequencing.</title>
        <authorList>
            <person name="Brandt J."/>
            <person name="Jakob F."/>
            <person name="Vogel R.F."/>
        </authorList>
    </citation>
    <scope>NUCLEOTIDE SEQUENCE [LARGE SCALE GENOMIC DNA]</scope>
    <source>
        <strain evidence="3 4">TMW2.1153</strain>
    </source>
</reference>
<keyword evidence="4" id="KW-1185">Reference proteome</keyword>
<dbReference type="Proteomes" id="UP000188937">
    <property type="component" value="Chromosome"/>
</dbReference>
<organism evidence="3 4">
    <name type="scientific">Acetobacter aceti</name>
    <dbReference type="NCBI Taxonomy" id="435"/>
    <lineage>
        <taxon>Bacteria</taxon>
        <taxon>Pseudomonadati</taxon>
        <taxon>Pseudomonadota</taxon>
        <taxon>Alphaproteobacteria</taxon>
        <taxon>Acetobacterales</taxon>
        <taxon>Acetobacteraceae</taxon>
        <taxon>Acetobacter</taxon>
        <taxon>Acetobacter subgen. Acetobacter</taxon>
    </lineage>
</organism>
<dbReference type="RefSeq" id="WP_077813853.1">
    <property type="nucleotide sequence ID" value="NZ_CP014692.1"/>
</dbReference>
<dbReference type="GO" id="GO:0016989">
    <property type="term" value="F:sigma factor antagonist activity"/>
    <property type="evidence" value="ECO:0007669"/>
    <property type="project" value="TreeGrafter"/>
</dbReference>
<dbReference type="EMBL" id="CP014692">
    <property type="protein sequence ID" value="AQS85836.1"/>
    <property type="molecule type" value="Genomic_DNA"/>
</dbReference>
<evidence type="ECO:0000313" key="4">
    <source>
        <dbReference type="Proteomes" id="UP000188937"/>
    </source>
</evidence>
<proteinExistence type="predicted"/>
<dbReference type="PIRSF" id="PIRSF018266">
    <property type="entry name" value="FecR"/>
    <property type="match status" value="1"/>
</dbReference>
<protein>
    <recommendedName>
        <fullName evidence="5">Iron dicitrate transporter FecR</fullName>
    </recommendedName>
</protein>
<evidence type="ECO:0000259" key="2">
    <source>
        <dbReference type="Pfam" id="PF16220"/>
    </source>
</evidence>
<evidence type="ECO:0008006" key="5">
    <source>
        <dbReference type="Google" id="ProtNLM"/>
    </source>
</evidence>
<dbReference type="InterPro" id="IPR032623">
    <property type="entry name" value="FecR_N"/>
</dbReference>
<dbReference type="AlphaFoldDB" id="A0A1U9KJA6"/>
<evidence type="ECO:0000313" key="3">
    <source>
        <dbReference type="EMBL" id="AQS85836.1"/>
    </source>
</evidence>
<dbReference type="InterPro" id="IPR006860">
    <property type="entry name" value="FecR"/>
</dbReference>
<accession>A0A1U9KJA6</accession>
<feature type="domain" description="FecR N-terminal" evidence="2">
    <location>
        <begin position="15"/>
        <end position="56"/>
    </location>
</feature>
<evidence type="ECO:0000259" key="1">
    <source>
        <dbReference type="Pfam" id="PF04773"/>
    </source>
</evidence>
<dbReference type="Gene3D" id="3.55.50.30">
    <property type="match status" value="1"/>
</dbReference>